<dbReference type="AlphaFoldDB" id="C7GD35"/>
<accession>C7GD35</accession>
<evidence type="ECO:0000313" key="1">
    <source>
        <dbReference type="EMBL" id="EEV00258.1"/>
    </source>
</evidence>
<comment type="caution">
    <text evidence="1">The sequence shown here is derived from an EMBL/GenBank/DDBJ whole genome shotgun (WGS) entry which is preliminary data.</text>
</comment>
<organism evidence="1 2">
    <name type="scientific">Roseburia intestinalis L1-82</name>
    <dbReference type="NCBI Taxonomy" id="536231"/>
    <lineage>
        <taxon>Bacteria</taxon>
        <taxon>Bacillati</taxon>
        <taxon>Bacillota</taxon>
        <taxon>Clostridia</taxon>
        <taxon>Lachnospirales</taxon>
        <taxon>Lachnospiraceae</taxon>
        <taxon>Roseburia</taxon>
    </lineage>
</organism>
<gene>
    <name evidence="1" type="ORF">ROSINTL182_07836</name>
</gene>
<dbReference type="HOGENOM" id="CLU_3239055_0_0_9"/>
<reference evidence="1 2" key="1">
    <citation type="submission" date="2009-08" db="EMBL/GenBank/DDBJ databases">
        <authorList>
            <person name="Weinstock G."/>
            <person name="Sodergren E."/>
            <person name="Clifton S."/>
            <person name="Fulton L."/>
            <person name="Fulton B."/>
            <person name="Courtney L."/>
            <person name="Fronick C."/>
            <person name="Harrison M."/>
            <person name="Strong C."/>
            <person name="Farmer C."/>
            <person name="Delahaunty K."/>
            <person name="Markovic C."/>
            <person name="Hall O."/>
            <person name="Minx P."/>
            <person name="Tomlinson C."/>
            <person name="Mitreva M."/>
            <person name="Nelson J."/>
            <person name="Hou S."/>
            <person name="Wollam A."/>
            <person name="Pepin K.H."/>
            <person name="Johnson M."/>
            <person name="Bhonagiri V."/>
            <person name="Nash W.E."/>
            <person name="Warren W."/>
            <person name="Chinwalla A."/>
            <person name="Mardis E.R."/>
            <person name="Wilson R.K."/>
        </authorList>
    </citation>
    <scope>NUCLEOTIDE SEQUENCE [LARGE SCALE GENOMIC DNA]</scope>
    <source>
        <strain evidence="1 2">L1-82</strain>
    </source>
</reference>
<sequence length="43" mass="4589">MKKDTVKGKMVGDEQRRTIEAAKGFSDRICILGGVACDFVGSA</sequence>
<dbReference type="Proteomes" id="UP000004828">
    <property type="component" value="Unassembled WGS sequence"/>
</dbReference>
<evidence type="ECO:0000313" key="2">
    <source>
        <dbReference type="Proteomes" id="UP000004828"/>
    </source>
</evidence>
<dbReference type="EMBL" id="ABYJ02000143">
    <property type="protein sequence ID" value="EEV00258.1"/>
    <property type="molecule type" value="Genomic_DNA"/>
</dbReference>
<protein>
    <submittedName>
        <fullName evidence="1">Uncharacterized protein</fullName>
    </submittedName>
</protein>
<proteinExistence type="predicted"/>
<name>C7GD35_9FIRM</name>
<dbReference type="RefSeq" id="WP_006857915.1">
    <property type="nucleotide sequence ID" value="NZ_GG692729.1"/>
</dbReference>